<protein>
    <submittedName>
        <fullName evidence="1">Uncharacterized protein</fullName>
    </submittedName>
</protein>
<gene>
    <name evidence="1" type="ORF">HUK81_09755</name>
</gene>
<dbReference type="EMBL" id="JABXXS010000019">
    <property type="protein sequence ID" value="NVN37217.1"/>
    <property type="molecule type" value="Genomic_DNA"/>
</dbReference>
<reference evidence="1 2" key="1">
    <citation type="submission" date="2020-06" db="EMBL/GenBank/DDBJ databases">
        <title>Description of novel acetic acid bacteria.</title>
        <authorList>
            <person name="Sombolestani A."/>
        </authorList>
    </citation>
    <scope>NUCLEOTIDE SEQUENCE [LARGE SCALE GENOMIC DNA]</scope>
    <source>
        <strain evidence="1 2">LMG 25</strain>
    </source>
</reference>
<evidence type="ECO:0000313" key="2">
    <source>
        <dbReference type="Proteomes" id="UP000522590"/>
    </source>
</evidence>
<proteinExistence type="predicted"/>
<sequence>MKIFFSIIFAAGMARIALRGGHILSHPGHDPAAWRPWFPVMEAGMWKYLSMA</sequence>
<evidence type="ECO:0000313" key="1">
    <source>
        <dbReference type="EMBL" id="NVN37217.1"/>
    </source>
</evidence>
<name>A0A850NY16_9PROT</name>
<comment type="caution">
    <text evidence="1">The sequence shown here is derived from an EMBL/GenBank/DDBJ whole genome shotgun (WGS) entry which is preliminary data.</text>
</comment>
<dbReference type="RefSeq" id="WP_176643232.1">
    <property type="nucleotide sequence ID" value="NZ_JABXXS010000019.1"/>
</dbReference>
<organism evidence="1 2">
    <name type="scientific">Komagataeibacter swingsii</name>
    <dbReference type="NCBI Taxonomy" id="215220"/>
    <lineage>
        <taxon>Bacteria</taxon>
        <taxon>Pseudomonadati</taxon>
        <taxon>Pseudomonadota</taxon>
        <taxon>Alphaproteobacteria</taxon>
        <taxon>Acetobacterales</taxon>
        <taxon>Acetobacteraceae</taxon>
        <taxon>Komagataeibacter</taxon>
    </lineage>
</organism>
<dbReference type="AlphaFoldDB" id="A0A850NY16"/>
<accession>A0A850NY16</accession>
<dbReference type="Proteomes" id="UP000522590">
    <property type="component" value="Unassembled WGS sequence"/>
</dbReference>